<dbReference type="SUPFAM" id="SSF53850">
    <property type="entry name" value="Periplasmic binding protein-like II"/>
    <property type="match status" value="1"/>
</dbReference>
<dbReference type="Gene3D" id="3.40.190.290">
    <property type="match status" value="1"/>
</dbReference>
<keyword evidence="4" id="KW-0804">Transcription</keyword>
<dbReference type="SUPFAM" id="SSF46785">
    <property type="entry name" value="Winged helix' DNA-binding domain"/>
    <property type="match status" value="1"/>
</dbReference>
<dbReference type="Pfam" id="PF03466">
    <property type="entry name" value="LysR_substrate"/>
    <property type="match status" value="1"/>
</dbReference>
<organism evidence="6 7">
    <name type="scientific">Alcaligenes xylosoxydans xylosoxydans</name>
    <name type="common">Achromobacter xylosoxidans</name>
    <dbReference type="NCBI Taxonomy" id="85698"/>
    <lineage>
        <taxon>Bacteria</taxon>
        <taxon>Pseudomonadati</taxon>
        <taxon>Pseudomonadota</taxon>
        <taxon>Betaproteobacteria</taxon>
        <taxon>Burkholderiales</taxon>
        <taxon>Alcaligenaceae</taxon>
        <taxon>Achromobacter</taxon>
    </lineage>
</organism>
<dbReference type="PANTHER" id="PTHR30419:SF2">
    <property type="entry name" value="LYSR FAMILY TRANSCRIPTIONAL REGULATOR"/>
    <property type="match status" value="1"/>
</dbReference>
<evidence type="ECO:0000313" key="6">
    <source>
        <dbReference type="EMBL" id="AMG38512.1"/>
    </source>
</evidence>
<gene>
    <name evidence="6" type="ORF">AL504_22260</name>
</gene>
<dbReference type="GO" id="GO:0003700">
    <property type="term" value="F:DNA-binding transcription factor activity"/>
    <property type="evidence" value="ECO:0007669"/>
    <property type="project" value="InterPro"/>
</dbReference>
<reference evidence="7" key="1">
    <citation type="submission" date="2015-12" db="EMBL/GenBank/DDBJ databases">
        <title>FDA dAtabase for Regulatory Grade micrObial Sequences (FDA-ARGOS): Supporting development and validation of Infectious Disease Dx tests.</title>
        <authorList>
            <person name="Case J."/>
            <person name="Tallon L."/>
            <person name="Sadzewicz L."/>
            <person name="Sengamalay N."/>
            <person name="Ott S."/>
            <person name="Godinez A."/>
            <person name="Nagaraj S."/>
            <person name="Nadendla S."/>
            <person name="Sichtig H."/>
        </authorList>
    </citation>
    <scope>NUCLEOTIDE SEQUENCE [LARGE SCALE GENOMIC DNA]</scope>
    <source>
        <strain evidence="7">FDAARGOS_147</strain>
    </source>
</reference>
<dbReference type="GO" id="GO:0003677">
    <property type="term" value="F:DNA binding"/>
    <property type="evidence" value="ECO:0007669"/>
    <property type="project" value="UniProtKB-KW"/>
</dbReference>
<dbReference type="EMBL" id="CP014060">
    <property type="protein sequence ID" value="AMG38512.1"/>
    <property type="molecule type" value="Genomic_DNA"/>
</dbReference>
<dbReference type="Proteomes" id="UP000060602">
    <property type="component" value="Chromosome"/>
</dbReference>
<evidence type="ECO:0000259" key="5">
    <source>
        <dbReference type="PROSITE" id="PS50931"/>
    </source>
</evidence>
<dbReference type="Pfam" id="PF00126">
    <property type="entry name" value="HTH_1"/>
    <property type="match status" value="1"/>
</dbReference>
<protein>
    <submittedName>
        <fullName evidence="6">GntR family transcriptional regulator</fullName>
    </submittedName>
</protein>
<dbReference type="PANTHER" id="PTHR30419">
    <property type="entry name" value="HTH-TYPE TRANSCRIPTIONAL REGULATOR YBHD"/>
    <property type="match status" value="1"/>
</dbReference>
<name>A0A109XXG3_ALCXX</name>
<evidence type="ECO:0000313" key="7">
    <source>
        <dbReference type="Proteomes" id="UP000060602"/>
    </source>
</evidence>
<evidence type="ECO:0000256" key="2">
    <source>
        <dbReference type="ARBA" id="ARBA00023015"/>
    </source>
</evidence>
<evidence type="ECO:0000256" key="3">
    <source>
        <dbReference type="ARBA" id="ARBA00023125"/>
    </source>
</evidence>
<sequence length="303" mass="32672">MNIARIDLVTLSLFVSVARQGSISAGARASHLAVGAASKRISDLEAALDTQLLYRNAAGVELTEAGQACLVHALRVLQEVEQMAGTLSDYARGVRGQVRIAANTSSLTQFLPEDLASFMEAHPAVRIDLEEQNSSDIVTAVLENRADIGVFADRTPAAGLATVPYRLDELVLIVPQRHPLARQASVAFADTLAYDYVGLPPATSLATRLADESGRLGRDMRLRIQVRSFDAICRMVAATRGVGILPRLAAEPHARSMPIRLIPLADDWARRWLLLGVRDADALPVAARLLLAHLRDVQEPPAA</sequence>
<dbReference type="RefSeq" id="WP_006391533.1">
    <property type="nucleotide sequence ID" value="NZ_CP014060.2"/>
</dbReference>
<dbReference type="InterPro" id="IPR005119">
    <property type="entry name" value="LysR_subst-bd"/>
</dbReference>
<evidence type="ECO:0000256" key="1">
    <source>
        <dbReference type="ARBA" id="ARBA00009437"/>
    </source>
</evidence>
<dbReference type="CDD" id="cd08421">
    <property type="entry name" value="PBP2_LTTR_like_1"/>
    <property type="match status" value="1"/>
</dbReference>
<keyword evidence="3" id="KW-0238">DNA-binding</keyword>
<proteinExistence type="inferred from homology"/>
<feature type="domain" description="HTH lysR-type" evidence="5">
    <location>
        <begin position="6"/>
        <end position="63"/>
    </location>
</feature>
<dbReference type="InterPro" id="IPR050950">
    <property type="entry name" value="HTH-type_LysR_regulators"/>
</dbReference>
<dbReference type="InterPro" id="IPR036390">
    <property type="entry name" value="WH_DNA-bd_sf"/>
</dbReference>
<comment type="similarity">
    <text evidence="1">Belongs to the LysR transcriptional regulatory family.</text>
</comment>
<accession>A0A109XXG3</accession>
<keyword evidence="2" id="KW-0805">Transcription regulation</keyword>
<dbReference type="InterPro" id="IPR036388">
    <property type="entry name" value="WH-like_DNA-bd_sf"/>
</dbReference>
<dbReference type="InterPro" id="IPR000847">
    <property type="entry name" value="LysR_HTH_N"/>
</dbReference>
<dbReference type="PROSITE" id="PS50931">
    <property type="entry name" value="HTH_LYSR"/>
    <property type="match status" value="1"/>
</dbReference>
<evidence type="ECO:0000256" key="4">
    <source>
        <dbReference type="ARBA" id="ARBA00023163"/>
    </source>
</evidence>
<dbReference type="Gene3D" id="1.10.10.10">
    <property type="entry name" value="Winged helix-like DNA-binding domain superfamily/Winged helix DNA-binding domain"/>
    <property type="match status" value="1"/>
</dbReference>
<dbReference type="GO" id="GO:0005829">
    <property type="term" value="C:cytosol"/>
    <property type="evidence" value="ECO:0007669"/>
    <property type="project" value="TreeGrafter"/>
</dbReference>
<dbReference type="AlphaFoldDB" id="A0A109XXG3"/>